<proteinExistence type="predicted"/>
<keyword evidence="1" id="KW-1133">Transmembrane helix</keyword>
<accession>A0ABT2TEA7</accession>
<dbReference type="EMBL" id="JAOQJX010000027">
    <property type="protein sequence ID" value="MCU6748628.1"/>
    <property type="molecule type" value="Genomic_DNA"/>
</dbReference>
<comment type="caution">
    <text evidence="2">The sequence shown here is derived from an EMBL/GenBank/DDBJ whole genome shotgun (WGS) entry which is preliminary data.</text>
</comment>
<dbReference type="Proteomes" id="UP001652394">
    <property type="component" value="Unassembled WGS sequence"/>
</dbReference>
<name>A0ABT2TEA7_9FIRM</name>
<protein>
    <submittedName>
        <fullName evidence="2">Leucine-rich repeat domain-containing protein</fullName>
    </submittedName>
</protein>
<keyword evidence="1" id="KW-0472">Membrane</keyword>
<evidence type="ECO:0000256" key="1">
    <source>
        <dbReference type="SAM" id="Phobius"/>
    </source>
</evidence>
<dbReference type="Gene3D" id="3.80.10.10">
    <property type="entry name" value="Ribonuclease Inhibitor"/>
    <property type="match status" value="1"/>
</dbReference>
<gene>
    <name evidence="2" type="ORF">OCV51_13350</name>
</gene>
<dbReference type="Pfam" id="PF13306">
    <property type="entry name" value="LRR_5"/>
    <property type="match status" value="1"/>
</dbReference>
<dbReference type="RefSeq" id="WP_267304273.1">
    <property type="nucleotide sequence ID" value="NZ_JAOQJX010000027.1"/>
</dbReference>
<dbReference type="InterPro" id="IPR026906">
    <property type="entry name" value="LRR_5"/>
</dbReference>
<sequence>MEDCEKFYNRWNLKGIYVRLVESICILSFMLFLAAAAYDFAECFPRYTGMGKTKTESDGKDVAIHTEKGVCKDLYGIMETAAVEGVGEIGRDMGGETAEAAVRAVPKTVENEPEENVYFSAYFPESEEPAAPETVVTIPDHEKEEVAVPDIPQKDTDTEEPDNGENIEKIPSVNGFLVDETGMICGIEPGADVLYDGYLLDLPTEHVTGIRKGAFMDAPGGAIEMYIPSNITNIEAGAFLGLREMEWIETAPDHGSYTSMDGVLFTADGRCLIAFPSGRTEIYIVPETVTSFAAYSFCHTRISKIDMRVCGVTEIGEFIFGEENGAGITIVVPEGMKDVYRDAFLCYDVTVESSF</sequence>
<evidence type="ECO:0000313" key="3">
    <source>
        <dbReference type="Proteomes" id="UP001652394"/>
    </source>
</evidence>
<evidence type="ECO:0000313" key="2">
    <source>
        <dbReference type="EMBL" id="MCU6748628.1"/>
    </source>
</evidence>
<keyword evidence="3" id="KW-1185">Reference proteome</keyword>
<reference evidence="2 3" key="1">
    <citation type="journal article" date="2021" name="ISME Commun">
        <title>Automated analysis of genomic sequences facilitates high-throughput and comprehensive description of bacteria.</title>
        <authorList>
            <person name="Hitch T.C.A."/>
        </authorList>
    </citation>
    <scope>NUCLEOTIDE SEQUENCE [LARGE SCALE GENOMIC DNA]</scope>
    <source>
        <strain evidence="2 3">H2_18</strain>
    </source>
</reference>
<organism evidence="2 3">
    <name type="scientific">Faecalicatena acetigenes</name>
    <dbReference type="NCBI Taxonomy" id="2981790"/>
    <lineage>
        <taxon>Bacteria</taxon>
        <taxon>Bacillati</taxon>
        <taxon>Bacillota</taxon>
        <taxon>Clostridia</taxon>
        <taxon>Lachnospirales</taxon>
        <taxon>Lachnospiraceae</taxon>
        <taxon>Faecalicatena</taxon>
    </lineage>
</organism>
<keyword evidence="1" id="KW-0812">Transmembrane</keyword>
<feature type="transmembrane region" description="Helical" evidence="1">
    <location>
        <begin position="16"/>
        <end position="38"/>
    </location>
</feature>
<dbReference type="InterPro" id="IPR032675">
    <property type="entry name" value="LRR_dom_sf"/>
</dbReference>